<name>A0ABP4STR6_9ACTN</name>
<proteinExistence type="predicted"/>
<evidence type="ECO:0000313" key="1">
    <source>
        <dbReference type="EMBL" id="GAA1677127.1"/>
    </source>
</evidence>
<organism evidence="1 2">
    <name type="scientific">Kribbella yunnanensis</name>
    <dbReference type="NCBI Taxonomy" id="190194"/>
    <lineage>
        <taxon>Bacteria</taxon>
        <taxon>Bacillati</taxon>
        <taxon>Actinomycetota</taxon>
        <taxon>Actinomycetes</taxon>
        <taxon>Propionibacteriales</taxon>
        <taxon>Kribbellaceae</taxon>
        <taxon>Kribbella</taxon>
    </lineage>
</organism>
<dbReference type="EMBL" id="BAAANF010000006">
    <property type="protein sequence ID" value="GAA1677127.1"/>
    <property type="molecule type" value="Genomic_DNA"/>
</dbReference>
<dbReference type="RefSeq" id="WP_344148745.1">
    <property type="nucleotide sequence ID" value="NZ_BAAANF010000006.1"/>
</dbReference>
<comment type="caution">
    <text evidence="1">The sequence shown here is derived from an EMBL/GenBank/DDBJ whole genome shotgun (WGS) entry which is preliminary data.</text>
</comment>
<protein>
    <submittedName>
        <fullName evidence="1">Uncharacterized protein</fullName>
    </submittedName>
</protein>
<reference evidence="2" key="1">
    <citation type="journal article" date="2019" name="Int. J. Syst. Evol. Microbiol.">
        <title>The Global Catalogue of Microorganisms (GCM) 10K type strain sequencing project: providing services to taxonomists for standard genome sequencing and annotation.</title>
        <authorList>
            <consortium name="The Broad Institute Genomics Platform"/>
            <consortium name="The Broad Institute Genome Sequencing Center for Infectious Disease"/>
            <person name="Wu L."/>
            <person name="Ma J."/>
        </authorList>
    </citation>
    <scope>NUCLEOTIDE SEQUENCE [LARGE SCALE GENOMIC DNA]</scope>
    <source>
        <strain evidence="2">JCM 14307</strain>
    </source>
</reference>
<evidence type="ECO:0000313" key="2">
    <source>
        <dbReference type="Proteomes" id="UP001500280"/>
    </source>
</evidence>
<accession>A0ABP4STR6</accession>
<keyword evidence="2" id="KW-1185">Reference proteome</keyword>
<sequence length="134" mass="14181">MTATTASGTTLASPPLAEAAGWSAAEVEVATGPVNDLPAGQVLALLASLPGWSSLSGKQRDRWVSGATRVLEWLQTHPGAGWQQRWLAAGADDLVWIDELAADGPSSLAWQRDEVRCGLIGLLLCRVVLPSYEF</sequence>
<gene>
    <name evidence="1" type="ORF">GCM10009745_20610</name>
</gene>
<dbReference type="Proteomes" id="UP001500280">
    <property type="component" value="Unassembled WGS sequence"/>
</dbReference>